<dbReference type="GO" id="GO:0008270">
    <property type="term" value="F:zinc ion binding"/>
    <property type="evidence" value="ECO:0007669"/>
    <property type="project" value="UniProtKB-KW"/>
</dbReference>
<dbReference type="PROSITE" id="PS01357">
    <property type="entry name" value="ZF_ZZ_1"/>
    <property type="match status" value="1"/>
</dbReference>
<evidence type="ECO:0000313" key="7">
    <source>
        <dbReference type="WBParaSite" id="TREG1_76880.1"/>
    </source>
</evidence>
<feature type="region of interest" description="Disordered" evidence="4">
    <location>
        <begin position="272"/>
        <end position="293"/>
    </location>
</feature>
<keyword evidence="1" id="KW-0479">Metal-binding</keyword>
<feature type="compositionally biased region" description="Low complexity" evidence="4">
    <location>
        <begin position="223"/>
        <end position="244"/>
    </location>
</feature>
<feature type="region of interest" description="Disordered" evidence="4">
    <location>
        <begin position="219"/>
        <end position="252"/>
    </location>
</feature>
<dbReference type="Proteomes" id="UP000050795">
    <property type="component" value="Unassembled WGS sequence"/>
</dbReference>
<evidence type="ECO:0000256" key="2">
    <source>
        <dbReference type="ARBA" id="ARBA00022771"/>
    </source>
</evidence>
<reference evidence="7" key="2">
    <citation type="submission" date="2023-11" db="UniProtKB">
        <authorList>
            <consortium name="WormBaseParasite"/>
        </authorList>
    </citation>
    <scope>IDENTIFICATION</scope>
</reference>
<dbReference type="WBParaSite" id="TREG1_76880.1">
    <property type="protein sequence ID" value="TREG1_76880.1"/>
    <property type="gene ID" value="TREG1_76880"/>
</dbReference>
<feature type="domain" description="ZZ-type" evidence="5">
    <location>
        <begin position="149"/>
        <end position="176"/>
    </location>
</feature>
<dbReference type="InterPro" id="IPR000433">
    <property type="entry name" value="Znf_ZZ"/>
</dbReference>
<evidence type="ECO:0000259" key="5">
    <source>
        <dbReference type="PROSITE" id="PS01357"/>
    </source>
</evidence>
<sequence length="293" mass="34247">MLVKFIFPSLRSDNNLEVCRIQYYGSPKSLNLEWIAKAIFKITNLKRDTVFSLYYYGVDEFVQIISKSCIKRMVKNFCNHNQICRIYAVPHPYKDKKCLNSFFSYCKADDLPNILLNPPIVEGNNNSNNNNNDNNNQSVIDQVWLDTPCKLCDKVNWLDERYTCLFCTNIVLCRECFYTNYHNEHPMLCTRNTKLFSQKLLQLSRLAVASVPWNNNVLPRITNNNNNNNNNNNGNGNNNNSNNGADYNQSINPSINITKQTKDIEYIVQRREHHNNNNSKRQKLKLKLFKKLN</sequence>
<keyword evidence="2" id="KW-0863">Zinc-finger</keyword>
<keyword evidence="3" id="KW-0862">Zinc</keyword>
<dbReference type="AlphaFoldDB" id="A0AA85KBE4"/>
<dbReference type="InterPro" id="IPR043145">
    <property type="entry name" value="Znf_ZZ_sf"/>
</dbReference>
<dbReference type="SUPFAM" id="SSF57850">
    <property type="entry name" value="RING/U-box"/>
    <property type="match status" value="1"/>
</dbReference>
<evidence type="ECO:0000256" key="3">
    <source>
        <dbReference type="ARBA" id="ARBA00022833"/>
    </source>
</evidence>
<dbReference type="Gene3D" id="3.30.60.90">
    <property type="match status" value="1"/>
</dbReference>
<organism evidence="6 7">
    <name type="scientific">Trichobilharzia regenti</name>
    <name type="common">Nasal bird schistosome</name>
    <dbReference type="NCBI Taxonomy" id="157069"/>
    <lineage>
        <taxon>Eukaryota</taxon>
        <taxon>Metazoa</taxon>
        <taxon>Spiralia</taxon>
        <taxon>Lophotrochozoa</taxon>
        <taxon>Platyhelminthes</taxon>
        <taxon>Trematoda</taxon>
        <taxon>Digenea</taxon>
        <taxon>Strigeidida</taxon>
        <taxon>Schistosomatoidea</taxon>
        <taxon>Schistosomatidae</taxon>
        <taxon>Trichobilharzia</taxon>
    </lineage>
</organism>
<name>A0AA85KBE4_TRIRE</name>
<evidence type="ECO:0000256" key="4">
    <source>
        <dbReference type="SAM" id="MobiDB-lite"/>
    </source>
</evidence>
<evidence type="ECO:0000256" key="1">
    <source>
        <dbReference type="ARBA" id="ARBA00022723"/>
    </source>
</evidence>
<proteinExistence type="predicted"/>
<protein>
    <recommendedName>
        <fullName evidence="5">ZZ-type domain-containing protein</fullName>
    </recommendedName>
</protein>
<accession>A0AA85KBE4</accession>
<evidence type="ECO:0000313" key="6">
    <source>
        <dbReference type="Proteomes" id="UP000050795"/>
    </source>
</evidence>
<reference evidence="6" key="1">
    <citation type="submission" date="2022-06" db="EMBL/GenBank/DDBJ databases">
        <authorList>
            <person name="Berger JAMES D."/>
            <person name="Berger JAMES D."/>
        </authorList>
    </citation>
    <scope>NUCLEOTIDE SEQUENCE [LARGE SCALE GENOMIC DNA]</scope>
</reference>
<feature type="compositionally biased region" description="Basic residues" evidence="4">
    <location>
        <begin position="280"/>
        <end position="293"/>
    </location>
</feature>
<keyword evidence="6" id="KW-1185">Reference proteome</keyword>